<feature type="compositionally biased region" description="Low complexity" evidence="1">
    <location>
        <begin position="359"/>
        <end position="373"/>
    </location>
</feature>
<sequence>MNFVKTSVIHNTCESVKYDDQTSGQLNQKGKAGIGYIRPENSKPSWLKKDLIKRKRKLVLSPLFLTSIGGIRRRLNSFYASDLSLLFRWNLHGFSDLVKPPVWENLNKGSEVLSAESAEYNIHLSGVFSLDLQSEMASAFITNALQVNFNSVLGISDNDEMVNRFKALESTGLRGFLGCPKYVAIPEDSFAGIFNLPTEGLTDLSEVPNNLMLQERTLFSKSSVPVQFSCKKRLMKYEFRLLNDILSKSITVKAGSFDAVTQERTTKRAKGFVAQICVLLKSDPTVTLGEEKIFPPLKILSAKTVNTYVATNKTIDAHGETDEPEVAKVAIVKKKYVSKKRSVPTAIKDTAEIIDTISVHSSDSSSSSTSSSHNQMDSRVKCPMNEETSANHIDFLVDTAVYGETPITQISLPAVDPTDVTESFSQLRASITRLSVNQLNTSSKIGDLQNHILFKIANLEKAFKEALSN</sequence>
<name>A0A2Z7D2D4_9LAMI</name>
<evidence type="ECO:0000313" key="2">
    <source>
        <dbReference type="EMBL" id="KZV52479.1"/>
    </source>
</evidence>
<gene>
    <name evidence="2" type="ORF">F511_20712</name>
</gene>
<reference evidence="2 3" key="1">
    <citation type="journal article" date="2015" name="Proc. Natl. Acad. Sci. U.S.A.">
        <title>The resurrection genome of Boea hygrometrica: A blueprint for survival of dehydration.</title>
        <authorList>
            <person name="Xiao L."/>
            <person name="Yang G."/>
            <person name="Zhang L."/>
            <person name="Yang X."/>
            <person name="Zhao S."/>
            <person name="Ji Z."/>
            <person name="Zhou Q."/>
            <person name="Hu M."/>
            <person name="Wang Y."/>
            <person name="Chen M."/>
            <person name="Xu Y."/>
            <person name="Jin H."/>
            <person name="Xiao X."/>
            <person name="Hu G."/>
            <person name="Bao F."/>
            <person name="Hu Y."/>
            <person name="Wan P."/>
            <person name="Li L."/>
            <person name="Deng X."/>
            <person name="Kuang T."/>
            <person name="Xiang C."/>
            <person name="Zhu J.K."/>
            <person name="Oliver M.J."/>
            <person name="He Y."/>
        </authorList>
    </citation>
    <scope>NUCLEOTIDE SEQUENCE [LARGE SCALE GENOMIC DNA]</scope>
    <source>
        <strain evidence="3">cv. XS01</strain>
    </source>
</reference>
<dbReference type="Proteomes" id="UP000250235">
    <property type="component" value="Unassembled WGS sequence"/>
</dbReference>
<dbReference type="EMBL" id="KQ991057">
    <property type="protein sequence ID" value="KZV52479.1"/>
    <property type="molecule type" value="Genomic_DNA"/>
</dbReference>
<keyword evidence="3" id="KW-1185">Reference proteome</keyword>
<feature type="region of interest" description="Disordered" evidence="1">
    <location>
        <begin position="359"/>
        <end position="379"/>
    </location>
</feature>
<protein>
    <submittedName>
        <fullName evidence="2">Disease resistance protein</fullName>
    </submittedName>
</protein>
<evidence type="ECO:0000256" key="1">
    <source>
        <dbReference type="SAM" id="MobiDB-lite"/>
    </source>
</evidence>
<organism evidence="2 3">
    <name type="scientific">Dorcoceras hygrometricum</name>
    <dbReference type="NCBI Taxonomy" id="472368"/>
    <lineage>
        <taxon>Eukaryota</taxon>
        <taxon>Viridiplantae</taxon>
        <taxon>Streptophyta</taxon>
        <taxon>Embryophyta</taxon>
        <taxon>Tracheophyta</taxon>
        <taxon>Spermatophyta</taxon>
        <taxon>Magnoliopsida</taxon>
        <taxon>eudicotyledons</taxon>
        <taxon>Gunneridae</taxon>
        <taxon>Pentapetalae</taxon>
        <taxon>asterids</taxon>
        <taxon>lamiids</taxon>
        <taxon>Lamiales</taxon>
        <taxon>Gesneriaceae</taxon>
        <taxon>Didymocarpoideae</taxon>
        <taxon>Trichosporeae</taxon>
        <taxon>Loxocarpinae</taxon>
        <taxon>Dorcoceras</taxon>
    </lineage>
</organism>
<proteinExistence type="predicted"/>
<evidence type="ECO:0000313" key="3">
    <source>
        <dbReference type="Proteomes" id="UP000250235"/>
    </source>
</evidence>
<accession>A0A2Z7D2D4</accession>
<dbReference type="AlphaFoldDB" id="A0A2Z7D2D4"/>